<evidence type="ECO:0000313" key="17">
    <source>
        <dbReference type="EMBL" id="GGD17812.1"/>
    </source>
</evidence>
<dbReference type="InterPro" id="IPR050151">
    <property type="entry name" value="Class-I_Pyr_Nuc-Dis_Oxidored"/>
</dbReference>
<evidence type="ECO:0000256" key="8">
    <source>
        <dbReference type="ARBA" id="ARBA00023157"/>
    </source>
</evidence>
<comment type="cofactor">
    <cofactor evidence="12 14">
        <name>FAD</name>
        <dbReference type="ChEBI" id="CHEBI:57692"/>
    </cofactor>
    <text evidence="12 14">Binds 1 FAD per subunit.</text>
</comment>
<feature type="binding site" evidence="12">
    <location>
        <position position="270"/>
    </location>
    <ligand>
        <name>NAD(+)</name>
        <dbReference type="ChEBI" id="CHEBI:57540"/>
    </ligand>
</feature>
<dbReference type="SUPFAM" id="SSF55424">
    <property type="entry name" value="FAD/NAD-linked reductases, dimerisation (C-terminal) domain"/>
    <property type="match status" value="1"/>
</dbReference>
<evidence type="ECO:0000313" key="18">
    <source>
        <dbReference type="Proteomes" id="UP000613582"/>
    </source>
</evidence>
<keyword evidence="8" id="KW-1015">Disulfide bond</keyword>
<dbReference type="EC" id="1.8.1.4" evidence="2 14"/>
<feature type="disulfide bond" description="Redox-active" evidence="13">
    <location>
        <begin position="43"/>
        <end position="48"/>
    </location>
</feature>
<dbReference type="InterPro" id="IPR023753">
    <property type="entry name" value="FAD/NAD-binding_dom"/>
</dbReference>
<evidence type="ECO:0000256" key="4">
    <source>
        <dbReference type="ARBA" id="ARBA00022630"/>
    </source>
</evidence>
<dbReference type="Gene3D" id="3.30.390.30">
    <property type="match status" value="1"/>
</dbReference>
<reference evidence="17" key="1">
    <citation type="journal article" date="2014" name="Int. J. Syst. Evol. Microbiol.">
        <title>Complete genome sequence of Corynebacterium casei LMG S-19264T (=DSM 44701T), isolated from a smear-ripened cheese.</title>
        <authorList>
            <consortium name="US DOE Joint Genome Institute (JGI-PGF)"/>
            <person name="Walter F."/>
            <person name="Albersmeier A."/>
            <person name="Kalinowski J."/>
            <person name="Ruckert C."/>
        </authorList>
    </citation>
    <scope>NUCLEOTIDE SEQUENCE</scope>
    <source>
        <strain evidence="17">CGMCC 1.12921</strain>
    </source>
</reference>
<reference evidence="17" key="2">
    <citation type="submission" date="2020-09" db="EMBL/GenBank/DDBJ databases">
        <authorList>
            <person name="Sun Q."/>
            <person name="Zhou Y."/>
        </authorList>
    </citation>
    <scope>NUCLEOTIDE SEQUENCE</scope>
    <source>
        <strain evidence="17">CGMCC 1.12921</strain>
    </source>
</reference>
<dbReference type="FunFam" id="3.30.390.30:FF:000001">
    <property type="entry name" value="Dihydrolipoyl dehydrogenase"/>
    <property type="match status" value="1"/>
</dbReference>
<feature type="active site" description="Proton acceptor" evidence="11">
    <location>
        <position position="442"/>
    </location>
</feature>
<dbReference type="InterPro" id="IPR036188">
    <property type="entry name" value="FAD/NAD-bd_sf"/>
</dbReference>
<feature type="domain" description="Pyridine nucleotide-disulphide oxidoreductase dimerisation" evidence="15">
    <location>
        <begin position="344"/>
        <end position="453"/>
    </location>
</feature>
<dbReference type="PIRSF" id="PIRSF000350">
    <property type="entry name" value="Mercury_reductase_MerA"/>
    <property type="match status" value="1"/>
</dbReference>
<dbReference type="PRINTS" id="PR00368">
    <property type="entry name" value="FADPNR"/>
</dbReference>
<comment type="caution">
    <text evidence="17">The sequence shown here is derived from an EMBL/GenBank/DDBJ whole genome shotgun (WGS) entry which is preliminary data.</text>
</comment>
<keyword evidence="5 12" id="KW-0274">FAD</keyword>
<dbReference type="Gene3D" id="3.50.50.60">
    <property type="entry name" value="FAD/NAD(P)-binding domain"/>
    <property type="match status" value="2"/>
</dbReference>
<feature type="binding site" evidence="12">
    <location>
        <position position="310"/>
    </location>
    <ligand>
        <name>FAD</name>
        <dbReference type="ChEBI" id="CHEBI:57692"/>
    </ligand>
</feature>
<comment type="catalytic activity">
    <reaction evidence="10 14">
        <text>N(6)-[(R)-dihydrolipoyl]-L-lysyl-[protein] + NAD(+) = N(6)-[(R)-lipoyl]-L-lysyl-[protein] + NADH + H(+)</text>
        <dbReference type="Rhea" id="RHEA:15045"/>
        <dbReference type="Rhea" id="RHEA-COMP:10474"/>
        <dbReference type="Rhea" id="RHEA-COMP:10475"/>
        <dbReference type="ChEBI" id="CHEBI:15378"/>
        <dbReference type="ChEBI" id="CHEBI:57540"/>
        <dbReference type="ChEBI" id="CHEBI:57945"/>
        <dbReference type="ChEBI" id="CHEBI:83099"/>
        <dbReference type="ChEBI" id="CHEBI:83100"/>
        <dbReference type="EC" id="1.8.1.4"/>
    </reaction>
</comment>
<keyword evidence="9 14" id="KW-0676">Redox-active center</keyword>
<dbReference type="PANTHER" id="PTHR22912:SF160">
    <property type="entry name" value="DIHYDROLIPOYL DEHYDROGENASE"/>
    <property type="match status" value="1"/>
</dbReference>
<protein>
    <recommendedName>
        <fullName evidence="3 14">Dihydrolipoyl dehydrogenase</fullName>
        <ecNumber evidence="2 14">1.8.1.4</ecNumber>
    </recommendedName>
</protein>
<comment type="similarity">
    <text evidence="1 14">Belongs to the class-I pyridine nucleotide-disulfide oxidoreductase family.</text>
</comment>
<feature type="domain" description="FAD/NAD(P)-binding" evidence="16">
    <location>
        <begin position="7"/>
        <end position="325"/>
    </location>
</feature>
<dbReference type="SUPFAM" id="SSF51905">
    <property type="entry name" value="FAD/NAD(P)-binding domain"/>
    <property type="match status" value="1"/>
</dbReference>
<dbReference type="AlphaFoldDB" id="A0A8J2Y4C9"/>
<feature type="binding site" evidence="12">
    <location>
        <begin position="182"/>
        <end position="189"/>
    </location>
    <ligand>
        <name>NAD(+)</name>
        <dbReference type="ChEBI" id="CHEBI:57540"/>
    </ligand>
</feature>
<evidence type="ECO:0000256" key="13">
    <source>
        <dbReference type="PIRSR" id="PIRSR000350-4"/>
    </source>
</evidence>
<sequence>MNELQCKVLVLGGGPGGYIAGIRAGQLGLDTILVEGGKLGGCCLNVGCIPSKAFIHTANEYDLIKRYSEGSETGISTAPPTIALAKTVAWKDDIVSRLNTGVAGLLKKAKVRVVEGWGEMRDGKTCVVKTSNGETRIKAEHVILATGSTSVELPDLPFGDKVVSSTEMLSLTEVPKKLAVVGGGYIGLELGIAFRKLGSDVTIVEATDGILPLYDRELTKPVKDRMDNLKIRVMLETFAKGLDDKGNLRVETLSGEASSIEADKILVTVGRAPRTNGWGLDNMDLAMDGKFIRIDQRCHTSMRNVWAIGDVTGEPMLAHRAMAQGEMVAEIIAGENRSWDKVCIPAVCFTDPEVVSAGMSEAEAKAAGHEVITAQFPYKANGRAMTMEDESGFVRIVARKDNHLVLGLQAVGGEVSELSAQFALALEMGARLEDIGGTIHAHPTKSEAVQEAALKALGHALHI</sequence>
<evidence type="ECO:0000256" key="2">
    <source>
        <dbReference type="ARBA" id="ARBA00012608"/>
    </source>
</evidence>
<dbReference type="GO" id="GO:0050660">
    <property type="term" value="F:flavin adenine dinucleotide binding"/>
    <property type="evidence" value="ECO:0007669"/>
    <property type="project" value="InterPro"/>
</dbReference>
<feature type="binding site" evidence="12">
    <location>
        <position position="205"/>
    </location>
    <ligand>
        <name>NAD(+)</name>
        <dbReference type="ChEBI" id="CHEBI:57540"/>
    </ligand>
</feature>
<keyword evidence="12" id="KW-0547">Nucleotide-binding</keyword>
<evidence type="ECO:0000256" key="12">
    <source>
        <dbReference type="PIRSR" id="PIRSR000350-3"/>
    </source>
</evidence>
<evidence type="ECO:0000256" key="14">
    <source>
        <dbReference type="RuleBase" id="RU003692"/>
    </source>
</evidence>
<dbReference type="Pfam" id="PF07992">
    <property type="entry name" value="Pyr_redox_2"/>
    <property type="match status" value="1"/>
</dbReference>
<evidence type="ECO:0000256" key="7">
    <source>
        <dbReference type="ARBA" id="ARBA00023027"/>
    </source>
</evidence>
<name>A0A8J2Y4C9_9PROT</name>
<keyword evidence="7 12" id="KW-0520">NAD</keyword>
<dbReference type="Proteomes" id="UP000613582">
    <property type="component" value="Unassembled WGS sequence"/>
</dbReference>
<keyword evidence="18" id="KW-1185">Reference proteome</keyword>
<dbReference type="InterPro" id="IPR001100">
    <property type="entry name" value="Pyr_nuc-diS_OxRdtase"/>
</dbReference>
<keyword evidence="6 14" id="KW-0560">Oxidoreductase</keyword>
<dbReference type="PRINTS" id="PR00411">
    <property type="entry name" value="PNDRDTASEI"/>
</dbReference>
<feature type="binding site" evidence="12">
    <location>
        <begin position="316"/>
        <end position="319"/>
    </location>
    <ligand>
        <name>FAD</name>
        <dbReference type="ChEBI" id="CHEBI:57692"/>
    </ligand>
</feature>
<keyword evidence="4 14" id="KW-0285">Flavoprotein</keyword>
<dbReference type="InterPro" id="IPR016156">
    <property type="entry name" value="FAD/NAD-linked_Rdtase_dimer_sf"/>
</dbReference>
<feature type="binding site" evidence="12">
    <location>
        <position position="118"/>
    </location>
    <ligand>
        <name>FAD</name>
        <dbReference type="ChEBI" id="CHEBI:57692"/>
    </ligand>
</feature>
<dbReference type="InterPro" id="IPR004099">
    <property type="entry name" value="Pyr_nucl-diS_OxRdtase_dimer"/>
</dbReference>
<evidence type="ECO:0000256" key="5">
    <source>
        <dbReference type="ARBA" id="ARBA00022827"/>
    </source>
</evidence>
<dbReference type="GO" id="GO:0004148">
    <property type="term" value="F:dihydrolipoyl dehydrogenase (NADH) activity"/>
    <property type="evidence" value="ECO:0007669"/>
    <property type="project" value="UniProtKB-EC"/>
</dbReference>
<accession>A0A8J2Y4C9</accession>
<gene>
    <name evidence="17" type="ORF">GCM10011342_28310</name>
</gene>
<dbReference type="PROSITE" id="PS00076">
    <property type="entry name" value="PYRIDINE_REDOX_1"/>
    <property type="match status" value="1"/>
</dbReference>
<dbReference type="EMBL" id="BMGH01000001">
    <property type="protein sequence ID" value="GGD17812.1"/>
    <property type="molecule type" value="Genomic_DNA"/>
</dbReference>
<evidence type="ECO:0000259" key="16">
    <source>
        <dbReference type="Pfam" id="PF07992"/>
    </source>
</evidence>
<dbReference type="PANTHER" id="PTHR22912">
    <property type="entry name" value="DISULFIDE OXIDOREDUCTASE"/>
    <property type="match status" value="1"/>
</dbReference>
<dbReference type="InterPro" id="IPR006258">
    <property type="entry name" value="Lipoamide_DH"/>
</dbReference>
<organism evidence="17 18">
    <name type="scientific">Aquisalinus flavus</name>
    <dbReference type="NCBI Taxonomy" id="1526572"/>
    <lineage>
        <taxon>Bacteria</taxon>
        <taxon>Pseudomonadati</taxon>
        <taxon>Pseudomonadota</taxon>
        <taxon>Alphaproteobacteria</taxon>
        <taxon>Parvularculales</taxon>
        <taxon>Parvularculaceae</taxon>
        <taxon>Aquisalinus</taxon>
    </lineage>
</organism>
<dbReference type="Pfam" id="PF02852">
    <property type="entry name" value="Pyr_redox_dim"/>
    <property type="match status" value="1"/>
</dbReference>
<evidence type="ECO:0000256" key="3">
    <source>
        <dbReference type="ARBA" id="ARBA00016961"/>
    </source>
</evidence>
<evidence type="ECO:0000256" key="10">
    <source>
        <dbReference type="ARBA" id="ARBA00049187"/>
    </source>
</evidence>
<dbReference type="NCBIfam" id="TIGR01350">
    <property type="entry name" value="lipoamide_DH"/>
    <property type="match status" value="1"/>
</dbReference>
<dbReference type="RefSeq" id="WP_188157792.1">
    <property type="nucleotide sequence ID" value="NZ_BMGH01000001.1"/>
</dbReference>
<evidence type="ECO:0000256" key="9">
    <source>
        <dbReference type="ARBA" id="ARBA00023284"/>
    </source>
</evidence>
<feature type="binding site" evidence="12">
    <location>
        <begin position="146"/>
        <end position="148"/>
    </location>
    <ligand>
        <name>FAD</name>
        <dbReference type="ChEBI" id="CHEBI:57692"/>
    </ligand>
</feature>
<evidence type="ECO:0000259" key="15">
    <source>
        <dbReference type="Pfam" id="PF02852"/>
    </source>
</evidence>
<evidence type="ECO:0000256" key="1">
    <source>
        <dbReference type="ARBA" id="ARBA00007532"/>
    </source>
</evidence>
<dbReference type="GO" id="GO:0006103">
    <property type="term" value="P:2-oxoglutarate metabolic process"/>
    <property type="evidence" value="ECO:0007669"/>
    <property type="project" value="TreeGrafter"/>
</dbReference>
<evidence type="ECO:0000256" key="6">
    <source>
        <dbReference type="ARBA" id="ARBA00023002"/>
    </source>
</evidence>
<proteinExistence type="inferred from homology"/>
<dbReference type="InterPro" id="IPR012999">
    <property type="entry name" value="Pyr_OxRdtase_I_AS"/>
</dbReference>
<feature type="binding site" evidence="12">
    <location>
        <position position="52"/>
    </location>
    <ligand>
        <name>FAD</name>
        <dbReference type="ChEBI" id="CHEBI:57692"/>
    </ligand>
</feature>
<evidence type="ECO:0000256" key="11">
    <source>
        <dbReference type="PIRSR" id="PIRSR000350-2"/>
    </source>
</evidence>
<comment type="miscellaneous">
    <text evidence="14">The active site is a redox-active disulfide bond.</text>
</comment>